<comment type="caution">
    <text evidence="1">The sequence shown here is derived from an EMBL/GenBank/DDBJ whole genome shotgun (WGS) entry which is preliminary data.</text>
</comment>
<dbReference type="InterPro" id="IPR034660">
    <property type="entry name" value="DinB/YfiT-like"/>
</dbReference>
<dbReference type="Pfam" id="PF07609">
    <property type="entry name" value="DUF1572"/>
    <property type="match status" value="1"/>
</dbReference>
<organism evidence="1 2">
    <name type="scientific">Paenibacillus flagellatus</name>
    <dbReference type="NCBI Taxonomy" id="2211139"/>
    <lineage>
        <taxon>Bacteria</taxon>
        <taxon>Bacillati</taxon>
        <taxon>Bacillota</taxon>
        <taxon>Bacilli</taxon>
        <taxon>Bacillales</taxon>
        <taxon>Paenibacillaceae</taxon>
        <taxon>Paenibacillus</taxon>
    </lineage>
</organism>
<accession>A0A2V5KK26</accession>
<gene>
    <name evidence="1" type="ORF">DLM86_11200</name>
</gene>
<name>A0A2V5KK26_9BACL</name>
<dbReference type="SUPFAM" id="SSF109854">
    <property type="entry name" value="DinB/YfiT-like putative metalloenzymes"/>
    <property type="match status" value="1"/>
</dbReference>
<protein>
    <recommendedName>
        <fullName evidence="3">DUF1572 domain-containing protein</fullName>
    </recommendedName>
</protein>
<proteinExistence type="predicted"/>
<dbReference type="Gene3D" id="1.20.120.450">
    <property type="entry name" value="dinb family like domain"/>
    <property type="match status" value="1"/>
</dbReference>
<evidence type="ECO:0000313" key="2">
    <source>
        <dbReference type="Proteomes" id="UP000247476"/>
    </source>
</evidence>
<dbReference type="Proteomes" id="UP000247476">
    <property type="component" value="Unassembled WGS sequence"/>
</dbReference>
<evidence type="ECO:0008006" key="3">
    <source>
        <dbReference type="Google" id="ProtNLM"/>
    </source>
</evidence>
<dbReference type="AlphaFoldDB" id="A0A2V5KK26"/>
<keyword evidence="2" id="KW-1185">Reference proteome</keyword>
<reference evidence="1 2" key="1">
    <citation type="submission" date="2018-05" db="EMBL/GenBank/DDBJ databases">
        <title>Paenibacillus flagellatus sp. nov., isolated from selenium mineral soil.</title>
        <authorList>
            <person name="Dai X."/>
        </authorList>
    </citation>
    <scope>NUCLEOTIDE SEQUENCE [LARGE SCALE GENOMIC DNA]</scope>
    <source>
        <strain evidence="1 2">DXL2</strain>
    </source>
</reference>
<dbReference type="InterPro" id="IPR011466">
    <property type="entry name" value="DUF1572"/>
</dbReference>
<sequence>MRGADCAPFLPFPAISRAGGVRNMVKSGKAKEDGTMDLYGMNISYLREKYADIEKRLTAAVGQLSEAQLNWRPAEGDNSIANLIVHLAGNAKQRILANVFGGPDTRDREAEFDETVHASKETLLATIGDTFALLNRALDDLRPDDWERVIDVGGRSMTVFKIMHTIASHFSEHLGQTLYLAKHQLGDAYVTTSVPRTPRGTR</sequence>
<evidence type="ECO:0000313" key="1">
    <source>
        <dbReference type="EMBL" id="PYI55090.1"/>
    </source>
</evidence>
<dbReference type="EMBL" id="QJVJ01000004">
    <property type="protein sequence ID" value="PYI55090.1"/>
    <property type="molecule type" value="Genomic_DNA"/>
</dbReference>